<dbReference type="Gene3D" id="2.60.40.150">
    <property type="entry name" value="C2 domain"/>
    <property type="match status" value="1"/>
</dbReference>
<dbReference type="Gene3D" id="3.30.470.160">
    <property type="entry name" value="Inositol polyphosphate kinase"/>
    <property type="match status" value="1"/>
</dbReference>
<evidence type="ECO:0000256" key="2">
    <source>
        <dbReference type="ARBA" id="ARBA00022679"/>
    </source>
</evidence>
<dbReference type="InterPro" id="IPR000008">
    <property type="entry name" value="C2_dom"/>
</dbReference>
<accession>A0A813I3H2</accession>
<dbReference type="InterPro" id="IPR035892">
    <property type="entry name" value="C2_domain_sf"/>
</dbReference>
<evidence type="ECO:0000256" key="3">
    <source>
        <dbReference type="ARBA" id="ARBA00022723"/>
    </source>
</evidence>
<dbReference type="PANTHER" id="PTHR45911">
    <property type="entry name" value="C2 DOMAIN-CONTAINING PROTEIN"/>
    <property type="match status" value="1"/>
</dbReference>
<keyword evidence="2" id="KW-0808">Transferase</keyword>
<dbReference type="InterPro" id="IPR005522">
    <property type="entry name" value="IPK"/>
</dbReference>
<organism evidence="7 8">
    <name type="scientific">Polarella glacialis</name>
    <name type="common">Dinoflagellate</name>
    <dbReference type="NCBI Taxonomy" id="89957"/>
    <lineage>
        <taxon>Eukaryota</taxon>
        <taxon>Sar</taxon>
        <taxon>Alveolata</taxon>
        <taxon>Dinophyceae</taxon>
        <taxon>Suessiales</taxon>
        <taxon>Suessiaceae</taxon>
        <taxon>Polarella</taxon>
    </lineage>
</organism>
<dbReference type="Proteomes" id="UP000626109">
    <property type="component" value="Unassembled WGS sequence"/>
</dbReference>
<dbReference type="SMART" id="SM00239">
    <property type="entry name" value="C2"/>
    <property type="match status" value="2"/>
</dbReference>
<dbReference type="InterPro" id="IPR038286">
    <property type="entry name" value="IPK_sf"/>
</dbReference>
<evidence type="ECO:0000313" key="7">
    <source>
        <dbReference type="EMBL" id="CAE8645020.1"/>
    </source>
</evidence>
<keyword evidence="4" id="KW-0418">Kinase</keyword>
<dbReference type="PROSITE" id="PS50004">
    <property type="entry name" value="C2"/>
    <property type="match status" value="1"/>
</dbReference>
<dbReference type="SUPFAM" id="SSF56104">
    <property type="entry name" value="SAICAR synthase-like"/>
    <property type="match status" value="1"/>
</dbReference>
<dbReference type="GO" id="GO:0016020">
    <property type="term" value="C:membrane"/>
    <property type="evidence" value="ECO:0007669"/>
    <property type="project" value="TreeGrafter"/>
</dbReference>
<dbReference type="Pfam" id="PF00168">
    <property type="entry name" value="C2"/>
    <property type="match status" value="3"/>
</dbReference>
<evidence type="ECO:0000259" key="6">
    <source>
        <dbReference type="PROSITE" id="PS50004"/>
    </source>
</evidence>
<dbReference type="EMBL" id="CAJNNW010003090">
    <property type="protein sequence ID" value="CAE8645020.1"/>
    <property type="molecule type" value="Genomic_DNA"/>
</dbReference>
<comment type="caution">
    <text evidence="7">The sequence shown here is derived from an EMBL/GenBank/DDBJ whole genome shotgun (WGS) entry which is preliminary data.</text>
</comment>
<dbReference type="SUPFAM" id="SSF49562">
    <property type="entry name" value="C2 domain (Calcium/lipid-binding domain, CaLB)"/>
    <property type="match status" value="2"/>
</dbReference>
<evidence type="ECO:0000256" key="4">
    <source>
        <dbReference type="ARBA" id="ARBA00022777"/>
    </source>
</evidence>
<dbReference type="PANTHER" id="PTHR45911:SF4">
    <property type="entry name" value="MULTIPLE C2 AND TRANSMEMBRANE DOMAIN-CONTAINING PROTEIN"/>
    <property type="match status" value="1"/>
</dbReference>
<evidence type="ECO:0000313" key="8">
    <source>
        <dbReference type="Proteomes" id="UP000626109"/>
    </source>
</evidence>
<gene>
    <name evidence="7" type="ORF">PGLA2088_LOCUS3551</name>
</gene>
<proteinExistence type="inferred from homology"/>
<sequence length="1305" mass="141592">MLQAAVFLDVAGIRRPAQEVLFRCTGRLPCASGTHSPAGSISKPGVGIAHLALTAGAVLGCRVCRISRQKRLSGREGTSRRHAGEGATWHIGRSAASDPVAALREVICTWRASMQQVPLPADGVPQHSFALVFVPRRFAADLEKMSAELMEDLCWPDSAPFVTALNEGSFLLLCTQLSEGKGQTDKFAPIATFLGRAELEKISALALDPEIRRDNKLKINTTVYAAHAFMQRQPQQVGSILVFADLASGARAVQRALALLDIAYPSAAKAGLVVGREGQHPPLALGREACGQGGVMAVLLPGLLHSAISLCGCQPVGQALEVADCDLQQGGFIRTVVSAEWEAASLDSEVQKVFALPPRRQIVPAAAALRATASLAGVGAEESLWVGVPRGDGLCTKGVRRLQGFSLKPDPGVVGQLDARFQLERRTRGAPGKPYATLAGGPGAAASVGDETLYDGCAYGAAVIGPAGFNLGRDEPPGAFSYGLHGRTNQPHDVKRFLVCCFHALGFLFVHWCMSPDSSPPMNIQIAVEGKPMIPRKAPAVLAVRGQMDHMDRTEQNLGGQNSASSRRHNTPHTLDGSLVAVRIIRAELFRTFDRFGIKMDPFAVAEWEFGDGRTLGIGRTKSAWGAHMLPQWDHSCQQVAYSGAGRGDRLTLRVQEENFGGLGKPTFCGEVSASLDELLVGSSLVSSGLLSTKPQPLTLLKKGEETGTITIHLLVNLPVDKDCSADEPFRFTRVDPARFVSPVRRIGVSGGSAPFFALEVKDPTSAESSSHWIGKDLSRAMDEIGFYEQRRRICLQSPNSGLEHLLEFMFDYDGVLECREDGAKEKASSPLQLLVLRNLADGCKRMRLLDIKVGEKTAAPGWKGKSRMAALRQTMVDGVTNSQAEGFRLEGFDGQNPVLQSMDPLLDIGGGDSHSESVRKKARRVMLQRLPAAEMFMHFLDLHLDSATYHVRSCLSKTPMTEQSPRGPSARRVAATELTELVLSEVTRQLVRLAVACRKAPAPQKWIGSSVALAFDEEPPERSGGASFKDEEDLRRSVHVRIFDWGRSELNTLEQHAAMTAKQQADRLHFWQLYVGGIDRLAWEAARAYRHRFGNAEGWDSACLAVFDFDSMTSDDFLGKVDICLERAEEVTVQLVNSKGAPVHGKSGQLSTITYSVAWCRFQQPPLGTSRLAGAWQVTIARANHLPAQDGYIGTSDPYVCLTSFGPGRTFRVEQRSTVVVKNLDPEWNEVLEIPVALHKHATLEAILNSPKASCFTGPELLPPSASPVHGEACREAAAAEEKALVLWRRFLELMTERRHSHVL</sequence>
<comment type="similarity">
    <text evidence="1">Belongs to the inositol phosphokinase (IPK) family.</text>
</comment>
<feature type="domain" description="C2" evidence="6">
    <location>
        <begin position="1162"/>
        <end position="1283"/>
    </location>
</feature>
<dbReference type="GO" id="GO:0005509">
    <property type="term" value="F:calcium ion binding"/>
    <property type="evidence" value="ECO:0007669"/>
    <property type="project" value="TreeGrafter"/>
</dbReference>
<keyword evidence="3" id="KW-0479">Metal-binding</keyword>
<dbReference type="Pfam" id="PF03770">
    <property type="entry name" value="IPK"/>
    <property type="match status" value="1"/>
</dbReference>
<dbReference type="CDD" id="cd00030">
    <property type="entry name" value="C2"/>
    <property type="match status" value="1"/>
</dbReference>
<protein>
    <recommendedName>
        <fullName evidence="6">C2 domain-containing protein</fullName>
    </recommendedName>
</protein>
<reference evidence="7" key="1">
    <citation type="submission" date="2021-02" db="EMBL/GenBank/DDBJ databases">
        <authorList>
            <person name="Dougan E. K."/>
            <person name="Rhodes N."/>
            <person name="Thang M."/>
            <person name="Chan C."/>
        </authorList>
    </citation>
    <scope>NUCLEOTIDE SEQUENCE</scope>
</reference>
<keyword evidence="5" id="KW-0106">Calcium</keyword>
<evidence type="ECO:0000256" key="5">
    <source>
        <dbReference type="ARBA" id="ARBA00022837"/>
    </source>
</evidence>
<evidence type="ECO:0000256" key="1">
    <source>
        <dbReference type="ARBA" id="ARBA00007374"/>
    </source>
</evidence>
<name>A0A813I3H2_POLGL</name>